<proteinExistence type="predicted"/>
<keyword evidence="3" id="KW-1185">Reference proteome</keyword>
<accession>A0A397W4A4</accession>
<sequence length="164" mass="18296">MKISSKKIIQLFILCLLGFGSGEKLVSESKNQPAISYPTRINFGEKLKNSDQSQPINKRDTDESDRAIYAGYPISFENKKNCTAAFIGNKQGIDGFITSAQCCVRNNCNFFPNQISDNVYENEDDGNVTQIGAAYDMMFGINGLDYVFVTSILIAWDNIPYSKD</sequence>
<keyword evidence="1" id="KW-0732">Signal</keyword>
<organism evidence="2 3">
    <name type="scientific">Gigaspora rosea</name>
    <dbReference type="NCBI Taxonomy" id="44941"/>
    <lineage>
        <taxon>Eukaryota</taxon>
        <taxon>Fungi</taxon>
        <taxon>Fungi incertae sedis</taxon>
        <taxon>Mucoromycota</taxon>
        <taxon>Glomeromycotina</taxon>
        <taxon>Glomeromycetes</taxon>
        <taxon>Diversisporales</taxon>
        <taxon>Gigasporaceae</taxon>
        <taxon>Gigaspora</taxon>
    </lineage>
</organism>
<protein>
    <recommendedName>
        <fullName evidence="4">Peptidase S1 domain-containing protein</fullName>
    </recommendedName>
</protein>
<evidence type="ECO:0008006" key="4">
    <source>
        <dbReference type="Google" id="ProtNLM"/>
    </source>
</evidence>
<evidence type="ECO:0000313" key="3">
    <source>
        <dbReference type="Proteomes" id="UP000266673"/>
    </source>
</evidence>
<feature type="signal peptide" evidence="1">
    <location>
        <begin position="1"/>
        <end position="22"/>
    </location>
</feature>
<dbReference type="EMBL" id="QKWP01000074">
    <property type="protein sequence ID" value="RIB28169.1"/>
    <property type="molecule type" value="Genomic_DNA"/>
</dbReference>
<dbReference type="AlphaFoldDB" id="A0A397W4A4"/>
<dbReference type="OrthoDB" id="10398916at2759"/>
<comment type="caution">
    <text evidence="2">The sequence shown here is derived from an EMBL/GenBank/DDBJ whole genome shotgun (WGS) entry which is preliminary data.</text>
</comment>
<evidence type="ECO:0000256" key="1">
    <source>
        <dbReference type="SAM" id="SignalP"/>
    </source>
</evidence>
<name>A0A397W4A4_9GLOM</name>
<dbReference type="Proteomes" id="UP000266673">
    <property type="component" value="Unassembled WGS sequence"/>
</dbReference>
<evidence type="ECO:0000313" key="2">
    <source>
        <dbReference type="EMBL" id="RIB28169.1"/>
    </source>
</evidence>
<reference evidence="2 3" key="1">
    <citation type="submission" date="2018-06" db="EMBL/GenBank/DDBJ databases">
        <title>Comparative genomics reveals the genomic features of Rhizophagus irregularis, R. cerebriforme, R. diaphanum and Gigaspora rosea, and their symbiotic lifestyle signature.</title>
        <authorList>
            <person name="Morin E."/>
            <person name="San Clemente H."/>
            <person name="Chen E.C.H."/>
            <person name="De La Providencia I."/>
            <person name="Hainaut M."/>
            <person name="Kuo A."/>
            <person name="Kohler A."/>
            <person name="Murat C."/>
            <person name="Tang N."/>
            <person name="Roy S."/>
            <person name="Loubradou J."/>
            <person name="Henrissat B."/>
            <person name="Grigoriev I.V."/>
            <person name="Corradi N."/>
            <person name="Roux C."/>
            <person name="Martin F.M."/>
        </authorList>
    </citation>
    <scope>NUCLEOTIDE SEQUENCE [LARGE SCALE GENOMIC DNA]</scope>
    <source>
        <strain evidence="2 3">DAOM 194757</strain>
    </source>
</reference>
<feature type="chain" id="PRO_5017201149" description="Peptidase S1 domain-containing protein" evidence="1">
    <location>
        <begin position="23"/>
        <end position="164"/>
    </location>
</feature>
<gene>
    <name evidence="2" type="ORF">C2G38_1575679</name>
</gene>